<evidence type="ECO:0000313" key="7">
    <source>
        <dbReference type="EMBL" id="CAK7913794.1"/>
    </source>
</evidence>
<organism evidence="7 8">
    <name type="scientific">[Candida] anglica</name>
    <dbReference type="NCBI Taxonomy" id="148631"/>
    <lineage>
        <taxon>Eukaryota</taxon>
        <taxon>Fungi</taxon>
        <taxon>Dikarya</taxon>
        <taxon>Ascomycota</taxon>
        <taxon>Saccharomycotina</taxon>
        <taxon>Pichiomycetes</taxon>
        <taxon>Debaryomycetaceae</taxon>
        <taxon>Kurtzmaniella</taxon>
    </lineage>
</organism>
<proteinExistence type="predicted"/>
<dbReference type="SUPFAM" id="SSF103473">
    <property type="entry name" value="MFS general substrate transporter"/>
    <property type="match status" value="1"/>
</dbReference>
<feature type="transmembrane region" description="Helical" evidence="5">
    <location>
        <begin position="119"/>
        <end position="138"/>
    </location>
</feature>
<evidence type="ECO:0000256" key="4">
    <source>
        <dbReference type="ARBA" id="ARBA00023136"/>
    </source>
</evidence>
<feature type="transmembrane region" description="Helical" evidence="5">
    <location>
        <begin position="93"/>
        <end position="113"/>
    </location>
</feature>
<reference evidence="7 8" key="1">
    <citation type="submission" date="2024-01" db="EMBL/GenBank/DDBJ databases">
        <authorList>
            <consortium name="Genoscope - CEA"/>
            <person name="William W."/>
        </authorList>
    </citation>
    <scope>NUCLEOTIDE SEQUENCE [LARGE SCALE GENOMIC DNA]</scope>
    <source>
        <strain evidence="7 8">29B2s-10</strain>
    </source>
</reference>
<feature type="transmembrane region" description="Helical" evidence="5">
    <location>
        <begin position="150"/>
        <end position="168"/>
    </location>
</feature>
<keyword evidence="3 5" id="KW-1133">Transmembrane helix</keyword>
<keyword evidence="8" id="KW-1185">Reference proteome</keyword>
<evidence type="ECO:0000256" key="3">
    <source>
        <dbReference type="ARBA" id="ARBA00022989"/>
    </source>
</evidence>
<dbReference type="EMBL" id="OZ004258">
    <property type="protein sequence ID" value="CAK7913794.1"/>
    <property type="molecule type" value="Genomic_DNA"/>
</dbReference>
<dbReference type="PANTHER" id="PTHR23502:SF2">
    <property type="entry name" value="TRANSPORTER, PUTATIVE (AFU_ORTHOLOGUE AFUA_2G08910)-RELATED"/>
    <property type="match status" value="1"/>
</dbReference>
<feature type="transmembrane region" description="Helical" evidence="5">
    <location>
        <begin position="211"/>
        <end position="229"/>
    </location>
</feature>
<accession>A0ABP0EFT8</accession>
<evidence type="ECO:0000256" key="5">
    <source>
        <dbReference type="SAM" id="Phobius"/>
    </source>
</evidence>
<dbReference type="Gene3D" id="1.20.1250.20">
    <property type="entry name" value="MFS general substrate transporter like domains"/>
    <property type="match status" value="1"/>
</dbReference>
<keyword evidence="4 5" id="KW-0472">Membrane</keyword>
<evidence type="ECO:0000313" key="8">
    <source>
        <dbReference type="Proteomes" id="UP001497600"/>
    </source>
</evidence>
<sequence>MTKEEHSDDQEYAPKLSVEHREYLLGKHGRFDLDPLPSVNDEDPLNWPLLLKSAQLAMVAFHAFTCTFMAAGLIPSFALLAAEFDITITQCSYLTSAQIIVLGVFPFVWMPVMNRYGRLQLLLLSTLGSMVCNIGCMYAKSYASLMTCRVLGAFMISPAVAVGGPVVAEVSFSYQRGSRTGWWAVMITIGTHFGPFLMGFVEKQTGETKNVFLIFAVMNAVQFLAYLIIGRETVYDQSVWYPGINKLWKITKKRTMQPLSWYVFLSPLECFLLPKVLLATIAYSVCFAYSNVALGVELTGLYHEKYGFDPQQIGLQFVGLILGALFGEQLGGWMSDLWMSRKINRDTNMITKCSGEPPEYRLWLSYIGFAGCVVGTVVYGVFLERNSEWTIVPVVGLAIASFGLQIITTVLITYCIDTIPAKASDVSLFITLLRQVYGFIGPFYFPVMLENPNLGIKGTYSLLAGLMVVFGFVPTLILHIFQRKAPKS</sequence>
<dbReference type="InterPro" id="IPR011701">
    <property type="entry name" value="MFS"/>
</dbReference>
<dbReference type="PROSITE" id="PS50850">
    <property type="entry name" value="MFS"/>
    <property type="match status" value="1"/>
</dbReference>
<feature type="transmembrane region" description="Helical" evidence="5">
    <location>
        <begin position="360"/>
        <end position="382"/>
    </location>
</feature>
<feature type="domain" description="Major facilitator superfamily (MFS) profile" evidence="6">
    <location>
        <begin position="55"/>
        <end position="483"/>
    </location>
</feature>
<dbReference type="PANTHER" id="PTHR23502">
    <property type="entry name" value="MAJOR FACILITATOR SUPERFAMILY"/>
    <property type="match status" value="1"/>
</dbReference>
<feature type="transmembrane region" description="Helical" evidence="5">
    <location>
        <begin position="56"/>
        <end position="81"/>
    </location>
</feature>
<evidence type="ECO:0000256" key="1">
    <source>
        <dbReference type="ARBA" id="ARBA00004141"/>
    </source>
</evidence>
<dbReference type="InterPro" id="IPR020846">
    <property type="entry name" value="MFS_dom"/>
</dbReference>
<feature type="transmembrane region" description="Helical" evidence="5">
    <location>
        <begin position="259"/>
        <end position="278"/>
    </location>
</feature>
<evidence type="ECO:0000256" key="2">
    <source>
        <dbReference type="ARBA" id="ARBA00022692"/>
    </source>
</evidence>
<feature type="transmembrane region" description="Helical" evidence="5">
    <location>
        <begin position="428"/>
        <end position="447"/>
    </location>
</feature>
<dbReference type="InterPro" id="IPR036259">
    <property type="entry name" value="MFS_trans_sf"/>
</dbReference>
<feature type="transmembrane region" description="Helical" evidence="5">
    <location>
        <begin position="394"/>
        <end position="416"/>
    </location>
</feature>
<feature type="transmembrane region" description="Helical" evidence="5">
    <location>
        <begin position="180"/>
        <end position="199"/>
    </location>
</feature>
<feature type="transmembrane region" description="Helical" evidence="5">
    <location>
        <begin position="459"/>
        <end position="481"/>
    </location>
</feature>
<gene>
    <name evidence="7" type="ORF">CAAN4_F13388</name>
</gene>
<evidence type="ECO:0000259" key="6">
    <source>
        <dbReference type="PROSITE" id="PS50850"/>
    </source>
</evidence>
<comment type="subcellular location">
    <subcellularLocation>
        <location evidence="1">Membrane</location>
        <topology evidence="1">Multi-pass membrane protein</topology>
    </subcellularLocation>
</comment>
<dbReference type="Pfam" id="PF07690">
    <property type="entry name" value="MFS_1"/>
    <property type="match status" value="1"/>
</dbReference>
<feature type="transmembrane region" description="Helical" evidence="5">
    <location>
        <begin position="315"/>
        <end position="339"/>
    </location>
</feature>
<protein>
    <recommendedName>
        <fullName evidence="6">Major facilitator superfamily (MFS) profile domain-containing protein</fullName>
    </recommendedName>
</protein>
<keyword evidence="2 5" id="KW-0812">Transmembrane</keyword>
<dbReference type="Proteomes" id="UP001497600">
    <property type="component" value="Chromosome F"/>
</dbReference>
<name>A0ABP0EFT8_9ASCO</name>